<dbReference type="GO" id="GO:0005634">
    <property type="term" value="C:nucleus"/>
    <property type="evidence" value="ECO:0007669"/>
    <property type="project" value="UniProtKB-SubCell"/>
</dbReference>
<evidence type="ECO:0000313" key="8">
    <source>
        <dbReference type="Proteomes" id="UP000256601"/>
    </source>
</evidence>
<feature type="compositionally biased region" description="Low complexity" evidence="4">
    <location>
        <begin position="1"/>
        <end position="24"/>
    </location>
</feature>
<reference evidence="5 7" key="1">
    <citation type="journal article" date="2016" name="PLoS ONE">
        <title>Sequence Assembly of Yarrowia lipolytica Strain W29/CLIB89 Shows Transposable Element Diversity.</title>
        <authorList>
            <person name="Magnan C."/>
            <person name="Yu J."/>
            <person name="Chang I."/>
            <person name="Jahn E."/>
            <person name="Kanomata Y."/>
            <person name="Wu J."/>
            <person name="Zeller M."/>
            <person name="Oakes M."/>
            <person name="Baldi P."/>
            <person name="Sandmeyer S."/>
        </authorList>
    </citation>
    <scope>NUCLEOTIDE SEQUENCE [LARGE SCALE GENOMIC DNA]</scope>
    <source>
        <strain evidence="5">CLIB89</strain>
        <strain evidence="7">CLIB89(W29)</strain>
    </source>
</reference>
<protein>
    <submittedName>
        <fullName evidence="5">Uncharacterized protein</fullName>
    </submittedName>
</protein>
<comment type="similarity">
    <text evidence="2">Belongs to the dpy-30 family.</text>
</comment>
<dbReference type="Proteomes" id="UP000256601">
    <property type="component" value="Unassembled WGS sequence"/>
</dbReference>
<dbReference type="eggNOG" id="KOG4109">
    <property type="taxonomic scope" value="Eukaryota"/>
</dbReference>
<comment type="subcellular location">
    <subcellularLocation>
        <location evidence="1">Nucleus</location>
    </subcellularLocation>
</comment>
<evidence type="ECO:0000256" key="3">
    <source>
        <dbReference type="ARBA" id="ARBA00023242"/>
    </source>
</evidence>
<feature type="compositionally biased region" description="Low complexity" evidence="4">
    <location>
        <begin position="40"/>
        <end position="60"/>
    </location>
</feature>
<accession>A0A1D8N6M3</accession>
<keyword evidence="3" id="KW-0539">Nucleus</keyword>
<dbReference type="OrthoDB" id="417678at2759"/>
<evidence type="ECO:0000313" key="7">
    <source>
        <dbReference type="Proteomes" id="UP000182444"/>
    </source>
</evidence>
<gene>
    <name evidence="6" type="ORF">B0I71DRAFT_130168</name>
    <name evidence="5" type="ORF">YALI1_B07853g</name>
</gene>
<evidence type="ECO:0000256" key="4">
    <source>
        <dbReference type="SAM" id="MobiDB-lite"/>
    </source>
</evidence>
<dbReference type="CDD" id="cd22965">
    <property type="entry name" value="DD_DPY30_SDC1"/>
    <property type="match status" value="1"/>
</dbReference>
<dbReference type="VEuPathDB" id="FungiDB:YALI1_B07853g"/>
<sequence length="124" mass="12835">MADTPMTDAFPAAAAPETAVAKTEPGPEPAIPAASVSEISSTHTPSAVATPPTSTSTPAAEPIKQETASTASLPNPAENYGAPTRLWLNKEVSPALLAGMRQIAKDKPEDPVRALGEFLINYKK</sequence>
<feature type="region of interest" description="Disordered" evidence="4">
    <location>
        <begin position="1"/>
        <end position="85"/>
    </location>
</feature>
<evidence type="ECO:0000313" key="6">
    <source>
        <dbReference type="EMBL" id="RDW26898.1"/>
    </source>
</evidence>
<evidence type="ECO:0000313" key="5">
    <source>
        <dbReference type="EMBL" id="AOW01287.1"/>
    </source>
</evidence>
<name>A0A1D8N6M3_YARLL</name>
<organism evidence="5 7">
    <name type="scientific">Yarrowia lipolytica</name>
    <name type="common">Candida lipolytica</name>
    <dbReference type="NCBI Taxonomy" id="4952"/>
    <lineage>
        <taxon>Eukaryota</taxon>
        <taxon>Fungi</taxon>
        <taxon>Dikarya</taxon>
        <taxon>Ascomycota</taxon>
        <taxon>Saccharomycotina</taxon>
        <taxon>Dipodascomycetes</taxon>
        <taxon>Dipodascales</taxon>
        <taxon>Dipodascales incertae sedis</taxon>
        <taxon>Yarrowia</taxon>
    </lineage>
</organism>
<dbReference type="GeneID" id="2907599"/>
<proteinExistence type="inferred from homology"/>
<dbReference type="RefSeq" id="XP_500546.1">
    <property type="nucleotide sequence ID" value="XM_500546.1"/>
</dbReference>
<dbReference type="Gene3D" id="1.20.890.10">
    <property type="entry name" value="cAMP-dependent protein kinase regulatory subunit, dimerization-anchoring domain"/>
    <property type="match status" value="1"/>
</dbReference>
<evidence type="ECO:0000256" key="1">
    <source>
        <dbReference type="ARBA" id="ARBA00004123"/>
    </source>
</evidence>
<reference evidence="6 8" key="2">
    <citation type="submission" date="2018-07" db="EMBL/GenBank/DDBJ databases">
        <title>Draft Genome Assemblies for Five Robust Yarrowia lipolytica Strains Exhibiting High Lipid Production and Pentose Sugar Utilization and Sugar Alcohol Secretion from Undetoxified Lignocellulosic Biomass Hydrolysates.</title>
        <authorList>
            <consortium name="DOE Joint Genome Institute"/>
            <person name="Walker C."/>
            <person name="Ryu S."/>
            <person name="Na H."/>
            <person name="Zane M."/>
            <person name="LaButti K."/>
            <person name="Lipzen A."/>
            <person name="Haridas S."/>
            <person name="Barry K."/>
            <person name="Grigoriev I.V."/>
            <person name="Quarterman J."/>
            <person name="Slininger P."/>
            <person name="Dien B."/>
            <person name="Trinh C.T."/>
        </authorList>
    </citation>
    <scope>NUCLEOTIDE SEQUENCE [LARGE SCALE GENOMIC DNA]</scope>
    <source>
        <strain evidence="6 8">YB392</strain>
    </source>
</reference>
<dbReference type="InterPro" id="IPR049629">
    <property type="entry name" value="DPY30_SDC1_DD"/>
</dbReference>
<dbReference type="EMBL" id="KZ858972">
    <property type="protein sequence ID" value="RDW26898.1"/>
    <property type="molecule type" value="Genomic_DNA"/>
</dbReference>
<dbReference type="OMA" id="GCDENNA"/>
<dbReference type="InterPro" id="IPR007858">
    <property type="entry name" value="Dpy-30_motif"/>
</dbReference>
<dbReference type="VEuPathDB" id="FungiDB:YALI0_B05830g"/>
<dbReference type="Pfam" id="PF05186">
    <property type="entry name" value="Dpy-30"/>
    <property type="match status" value="1"/>
</dbReference>
<dbReference type="EMBL" id="CP017554">
    <property type="protein sequence ID" value="AOW01287.1"/>
    <property type="molecule type" value="Genomic_DNA"/>
</dbReference>
<dbReference type="Proteomes" id="UP000182444">
    <property type="component" value="Chromosome 1B"/>
</dbReference>
<dbReference type="KEGG" id="yli:2907599"/>
<dbReference type="AlphaFoldDB" id="A0A1D8N6M3"/>
<evidence type="ECO:0000256" key="2">
    <source>
        <dbReference type="ARBA" id="ARBA00010849"/>
    </source>
</evidence>